<keyword evidence="3 11" id="KW-0548">Nucleotidyltransferase</keyword>
<dbReference type="RefSeq" id="WP_184748560.1">
    <property type="nucleotide sequence ID" value="NZ_JACHGJ010000011.1"/>
</dbReference>
<evidence type="ECO:0000256" key="9">
    <source>
        <dbReference type="ARBA" id="ARBA00022932"/>
    </source>
</evidence>
<reference evidence="13 14" key="1">
    <citation type="submission" date="2020-08" db="EMBL/GenBank/DDBJ databases">
        <title>Genomic Encyclopedia of Type Strains, Phase IV (KMG-IV): sequencing the most valuable type-strain genomes for metagenomic binning, comparative biology and taxonomic classification.</title>
        <authorList>
            <person name="Goeker M."/>
        </authorList>
    </citation>
    <scope>NUCLEOTIDE SEQUENCE [LARGE SCALE GENOMIC DNA]</scope>
    <source>
        <strain evidence="13 14">DSM 2461</strain>
    </source>
</reference>
<evidence type="ECO:0000313" key="14">
    <source>
        <dbReference type="Proteomes" id="UP000587760"/>
    </source>
</evidence>
<dbReference type="InterPro" id="IPR012763">
    <property type="entry name" value="DNA_pol_III_sug/sutau_N"/>
</dbReference>
<dbReference type="PANTHER" id="PTHR11669:SF0">
    <property type="entry name" value="PROTEIN STICHEL-LIKE 2"/>
    <property type="match status" value="1"/>
</dbReference>
<dbReference type="CDD" id="cd00009">
    <property type="entry name" value="AAA"/>
    <property type="match status" value="1"/>
</dbReference>
<evidence type="ECO:0000256" key="4">
    <source>
        <dbReference type="ARBA" id="ARBA00022705"/>
    </source>
</evidence>
<dbReference type="NCBIfam" id="TIGR02397">
    <property type="entry name" value="dnaX_nterm"/>
    <property type="match status" value="1"/>
</dbReference>
<dbReference type="InterPro" id="IPR001270">
    <property type="entry name" value="ClpA/B"/>
</dbReference>
<evidence type="ECO:0000256" key="11">
    <source>
        <dbReference type="RuleBase" id="RU364063"/>
    </source>
</evidence>
<evidence type="ECO:0000256" key="8">
    <source>
        <dbReference type="ARBA" id="ARBA00022840"/>
    </source>
</evidence>
<evidence type="ECO:0000256" key="3">
    <source>
        <dbReference type="ARBA" id="ARBA00022695"/>
    </source>
</evidence>
<comment type="caution">
    <text evidence="13">The sequence shown here is derived from an EMBL/GenBank/DDBJ whole genome shotgun (WGS) entry which is preliminary data.</text>
</comment>
<dbReference type="GO" id="GO:0003677">
    <property type="term" value="F:DNA binding"/>
    <property type="evidence" value="ECO:0007669"/>
    <property type="project" value="InterPro"/>
</dbReference>
<dbReference type="Pfam" id="PF13177">
    <property type="entry name" value="DNA_pol3_delta2"/>
    <property type="match status" value="1"/>
</dbReference>
<dbReference type="AlphaFoldDB" id="A0A841REA8"/>
<dbReference type="GO" id="GO:0046872">
    <property type="term" value="F:metal ion binding"/>
    <property type="evidence" value="ECO:0007669"/>
    <property type="project" value="UniProtKB-KW"/>
</dbReference>
<evidence type="ECO:0000256" key="7">
    <source>
        <dbReference type="ARBA" id="ARBA00022833"/>
    </source>
</evidence>
<comment type="similarity">
    <text evidence="1 11">Belongs to the DnaX/STICHEL family.</text>
</comment>
<name>A0A841REA8_9SPIO</name>
<dbReference type="NCBIfam" id="NF005173">
    <property type="entry name" value="PRK06647.1"/>
    <property type="match status" value="1"/>
</dbReference>
<dbReference type="Pfam" id="PF12169">
    <property type="entry name" value="DNA_pol3_gamma3"/>
    <property type="match status" value="1"/>
</dbReference>
<dbReference type="SUPFAM" id="SSF52540">
    <property type="entry name" value="P-loop containing nucleoside triphosphate hydrolases"/>
    <property type="match status" value="1"/>
</dbReference>
<keyword evidence="7" id="KW-0862">Zinc</keyword>
<evidence type="ECO:0000259" key="12">
    <source>
        <dbReference type="SMART" id="SM00382"/>
    </source>
</evidence>
<keyword evidence="5" id="KW-0479">Metal-binding</keyword>
<dbReference type="GO" id="GO:0003887">
    <property type="term" value="F:DNA-directed DNA polymerase activity"/>
    <property type="evidence" value="ECO:0007669"/>
    <property type="project" value="UniProtKB-KW"/>
</dbReference>
<dbReference type="InterPro" id="IPR008921">
    <property type="entry name" value="DNA_pol3_clamp-load_cplx_C"/>
</dbReference>
<organism evidence="13 14">
    <name type="scientific">Spirochaeta isovalerica</name>
    <dbReference type="NCBI Taxonomy" id="150"/>
    <lineage>
        <taxon>Bacteria</taxon>
        <taxon>Pseudomonadati</taxon>
        <taxon>Spirochaetota</taxon>
        <taxon>Spirochaetia</taxon>
        <taxon>Spirochaetales</taxon>
        <taxon>Spirochaetaceae</taxon>
        <taxon>Spirochaeta</taxon>
    </lineage>
</organism>
<dbReference type="CDD" id="cd18137">
    <property type="entry name" value="HLD_clamp_pol_III_gamma_tau"/>
    <property type="match status" value="1"/>
</dbReference>
<evidence type="ECO:0000256" key="2">
    <source>
        <dbReference type="ARBA" id="ARBA00022679"/>
    </source>
</evidence>
<keyword evidence="6 11" id="KW-0547">Nucleotide-binding</keyword>
<dbReference type="Gene3D" id="3.40.50.300">
    <property type="entry name" value="P-loop containing nucleotide triphosphate hydrolases"/>
    <property type="match status" value="1"/>
</dbReference>
<dbReference type="EMBL" id="JACHGJ010000011">
    <property type="protein sequence ID" value="MBB6482323.1"/>
    <property type="molecule type" value="Genomic_DNA"/>
</dbReference>
<dbReference type="Proteomes" id="UP000587760">
    <property type="component" value="Unassembled WGS sequence"/>
</dbReference>
<keyword evidence="14" id="KW-1185">Reference proteome</keyword>
<proteinExistence type="inferred from homology"/>
<dbReference type="Pfam" id="PF22608">
    <property type="entry name" value="DNAX_ATPase_lid"/>
    <property type="match status" value="1"/>
</dbReference>
<dbReference type="NCBIfam" id="NF004046">
    <property type="entry name" value="PRK05563.1"/>
    <property type="match status" value="1"/>
</dbReference>
<dbReference type="Gene3D" id="1.10.8.60">
    <property type="match status" value="1"/>
</dbReference>
<dbReference type="GO" id="GO:0009360">
    <property type="term" value="C:DNA polymerase III complex"/>
    <property type="evidence" value="ECO:0007669"/>
    <property type="project" value="InterPro"/>
</dbReference>
<comment type="function">
    <text evidence="11">DNA polymerase III is a complex, multichain enzyme responsible for most of the replicative synthesis in bacteria. This DNA polymerase also exhibits 3' to 5' exonuclease activity.</text>
</comment>
<dbReference type="InterPro" id="IPR045085">
    <property type="entry name" value="HLD_clamp_pol_III_gamma_tau"/>
</dbReference>
<evidence type="ECO:0000313" key="13">
    <source>
        <dbReference type="EMBL" id="MBB6482323.1"/>
    </source>
</evidence>
<keyword evidence="2 11" id="KW-0808">Transferase</keyword>
<keyword evidence="8 11" id="KW-0067">ATP-binding</keyword>
<evidence type="ECO:0000256" key="6">
    <source>
        <dbReference type="ARBA" id="ARBA00022741"/>
    </source>
</evidence>
<dbReference type="SMART" id="SM00382">
    <property type="entry name" value="AAA"/>
    <property type="match status" value="1"/>
</dbReference>
<protein>
    <recommendedName>
        <fullName evidence="11">DNA polymerase III subunit gamma/tau</fullName>
        <ecNumber evidence="11">2.7.7.7</ecNumber>
    </recommendedName>
</protein>
<dbReference type="EC" id="2.7.7.7" evidence="11"/>
<keyword evidence="4 11" id="KW-0235">DNA replication</keyword>
<dbReference type="Gene3D" id="1.20.272.10">
    <property type="match status" value="1"/>
</dbReference>
<dbReference type="PANTHER" id="PTHR11669">
    <property type="entry name" value="REPLICATION FACTOR C / DNA POLYMERASE III GAMMA-TAU SUBUNIT"/>
    <property type="match status" value="1"/>
</dbReference>
<dbReference type="PRINTS" id="PR00300">
    <property type="entry name" value="CLPPROTEASEA"/>
</dbReference>
<gene>
    <name evidence="11" type="primary">dnaX</name>
    <name evidence="13" type="ORF">HNR50_004016</name>
</gene>
<dbReference type="GO" id="GO:0005524">
    <property type="term" value="F:ATP binding"/>
    <property type="evidence" value="ECO:0007669"/>
    <property type="project" value="UniProtKB-KW"/>
</dbReference>
<evidence type="ECO:0000256" key="1">
    <source>
        <dbReference type="ARBA" id="ARBA00006360"/>
    </source>
</evidence>
<dbReference type="SUPFAM" id="SSF48019">
    <property type="entry name" value="post-AAA+ oligomerization domain-like"/>
    <property type="match status" value="1"/>
</dbReference>
<dbReference type="InterPro" id="IPR050238">
    <property type="entry name" value="DNA_Rep/Repair_Clamp_Loader"/>
</dbReference>
<dbReference type="InterPro" id="IPR003593">
    <property type="entry name" value="AAA+_ATPase"/>
</dbReference>
<sequence>MAYEVTASRKRPQKLDELSGQEFVAATLRRSIETERIAHAYLFSGPRGVGKTSSARILAKSLNCLNGPTADPCGTCTNCKEIAQGNSLDVIEIDGASNTGVNDIREIKDEVLFAPSNSKFKIYIIDEVHMLSNSAFNALLKTIEEPPPYIVFIFATTEIHKVPATIKSRCQQFNFRLISTDVIKELLASISDESGLKYEDDALFWIAKEATGSLRDAYTLYDQVVSFSEGELTLEKIREKLGLVGLDQMNELAELMADGKAADVIEYGETILNTGVAIEQFVIDLSEYFRHILFIKHNIRKESLLGFNIERFSRKVIDSFSVQQLEYAVDLTFQLYRDIRYSLNQRFELDILLSKMSSLAVYISPEAIMNNIGMLRNELVTGSISPGSGTSVTPTAPVKQSVIEETGFEKPQDSGQAASEFFSKFRKNESPSVPVQERIVAQPEEEPAGEPELSSVELKNRLLKHLKSANMSLYAALSKAQRWELNDKILTLTFRSLFESSFVNRESSFIIDEMKKLFDKDIRIETVSNVEEQEKKEESDPQIDLVKSVFRGQLIRGE</sequence>
<dbReference type="FunFam" id="3.40.50.300:FF:000014">
    <property type="entry name" value="DNA polymerase III subunit gamma/tau"/>
    <property type="match status" value="1"/>
</dbReference>
<dbReference type="GO" id="GO:0006261">
    <property type="term" value="P:DNA-templated DNA replication"/>
    <property type="evidence" value="ECO:0007669"/>
    <property type="project" value="TreeGrafter"/>
</dbReference>
<evidence type="ECO:0000256" key="5">
    <source>
        <dbReference type="ARBA" id="ARBA00022723"/>
    </source>
</evidence>
<dbReference type="InterPro" id="IPR022754">
    <property type="entry name" value="DNA_pol_III_gamma-3"/>
</dbReference>
<dbReference type="InterPro" id="IPR027417">
    <property type="entry name" value="P-loop_NTPase"/>
</dbReference>
<accession>A0A841REA8</accession>
<feature type="domain" description="AAA+ ATPase" evidence="12">
    <location>
        <begin position="37"/>
        <end position="179"/>
    </location>
</feature>
<comment type="catalytic activity">
    <reaction evidence="10 11">
        <text>DNA(n) + a 2'-deoxyribonucleoside 5'-triphosphate = DNA(n+1) + diphosphate</text>
        <dbReference type="Rhea" id="RHEA:22508"/>
        <dbReference type="Rhea" id="RHEA-COMP:17339"/>
        <dbReference type="Rhea" id="RHEA-COMP:17340"/>
        <dbReference type="ChEBI" id="CHEBI:33019"/>
        <dbReference type="ChEBI" id="CHEBI:61560"/>
        <dbReference type="ChEBI" id="CHEBI:173112"/>
        <dbReference type="EC" id="2.7.7.7"/>
    </reaction>
</comment>
<comment type="subunit">
    <text evidence="11">DNA polymerase III contains a core (composed of alpha, epsilon and theta chains) that associates with a tau subunit. This core dimerizes to form the POLIII' complex. PolIII' associates with the gamma complex (composed of gamma, delta, delta', psi and chi chains) and with the beta chain to form the complete DNA polymerase III complex.</text>
</comment>
<keyword evidence="9 11" id="KW-0239">DNA-directed DNA polymerase</keyword>
<evidence type="ECO:0000256" key="10">
    <source>
        <dbReference type="ARBA" id="ARBA00049244"/>
    </source>
</evidence>